<reference evidence="2 3" key="1">
    <citation type="journal article" date="2017" name="Curr. Biol.">
        <title>Genome architecture and evolution of a unichromosomal asexual nematode.</title>
        <authorList>
            <person name="Fradin H."/>
            <person name="Zegar C."/>
            <person name="Gutwein M."/>
            <person name="Lucas J."/>
            <person name="Kovtun M."/>
            <person name="Corcoran D."/>
            <person name="Baugh L.R."/>
            <person name="Kiontke K."/>
            <person name="Gunsalus K."/>
            <person name="Fitch D.H."/>
            <person name="Piano F."/>
        </authorList>
    </citation>
    <scope>NUCLEOTIDE SEQUENCE [LARGE SCALE GENOMIC DNA]</scope>
    <source>
        <strain evidence="2">PF1309</strain>
    </source>
</reference>
<name>A0A2A2LR91_9BILA</name>
<gene>
    <name evidence="2" type="ORF">WR25_23106</name>
</gene>
<feature type="region of interest" description="Disordered" evidence="1">
    <location>
        <begin position="64"/>
        <end position="98"/>
    </location>
</feature>
<comment type="caution">
    <text evidence="2">The sequence shown here is derived from an EMBL/GenBank/DDBJ whole genome shotgun (WGS) entry which is preliminary data.</text>
</comment>
<evidence type="ECO:0000313" key="2">
    <source>
        <dbReference type="EMBL" id="PAV88477.1"/>
    </source>
</evidence>
<dbReference type="EMBL" id="LIAE01006518">
    <property type="protein sequence ID" value="PAV88477.1"/>
    <property type="molecule type" value="Genomic_DNA"/>
</dbReference>
<sequence>MFAFQLSIDDFLTYRSDLLSRMTMRNLRIITLVHFSLLGTVTFIAADQSYEPFVEELQLVTNETAQKKRPTLSPAQDMEMKENGSNKPRLEMQSRMQG</sequence>
<evidence type="ECO:0000256" key="1">
    <source>
        <dbReference type="SAM" id="MobiDB-lite"/>
    </source>
</evidence>
<organism evidence="2 3">
    <name type="scientific">Diploscapter pachys</name>
    <dbReference type="NCBI Taxonomy" id="2018661"/>
    <lineage>
        <taxon>Eukaryota</taxon>
        <taxon>Metazoa</taxon>
        <taxon>Ecdysozoa</taxon>
        <taxon>Nematoda</taxon>
        <taxon>Chromadorea</taxon>
        <taxon>Rhabditida</taxon>
        <taxon>Rhabditina</taxon>
        <taxon>Rhabditomorpha</taxon>
        <taxon>Rhabditoidea</taxon>
        <taxon>Rhabditidae</taxon>
        <taxon>Diploscapter</taxon>
    </lineage>
</organism>
<keyword evidence="3" id="KW-1185">Reference proteome</keyword>
<proteinExistence type="predicted"/>
<evidence type="ECO:0000313" key="3">
    <source>
        <dbReference type="Proteomes" id="UP000218231"/>
    </source>
</evidence>
<protein>
    <submittedName>
        <fullName evidence="2">Uncharacterized protein</fullName>
    </submittedName>
</protein>
<feature type="compositionally biased region" description="Basic and acidic residues" evidence="1">
    <location>
        <begin position="78"/>
        <end position="92"/>
    </location>
</feature>
<dbReference type="Proteomes" id="UP000218231">
    <property type="component" value="Unassembled WGS sequence"/>
</dbReference>
<accession>A0A2A2LR91</accession>
<dbReference type="AlphaFoldDB" id="A0A2A2LR91"/>